<accession>A0ABQ8YF50</accession>
<dbReference type="Proteomes" id="UP001150062">
    <property type="component" value="Unassembled WGS sequence"/>
</dbReference>
<dbReference type="SUPFAM" id="SSF55785">
    <property type="entry name" value="PYP-like sensor domain (PAS domain)"/>
    <property type="match status" value="1"/>
</dbReference>
<evidence type="ECO:0000313" key="3">
    <source>
        <dbReference type="EMBL" id="KAJ6243230.1"/>
    </source>
</evidence>
<dbReference type="Gene3D" id="3.30.450.20">
    <property type="entry name" value="PAS domain"/>
    <property type="match status" value="1"/>
</dbReference>
<feature type="region of interest" description="Disordered" evidence="2">
    <location>
        <begin position="151"/>
        <end position="184"/>
    </location>
</feature>
<dbReference type="InterPro" id="IPR035965">
    <property type="entry name" value="PAS-like_dom_sf"/>
</dbReference>
<keyword evidence="4" id="KW-1185">Reference proteome</keyword>
<evidence type="ECO:0000256" key="1">
    <source>
        <dbReference type="SAM" id="Coils"/>
    </source>
</evidence>
<feature type="compositionally biased region" description="Basic residues" evidence="2">
    <location>
        <begin position="151"/>
        <end position="167"/>
    </location>
</feature>
<dbReference type="EMBL" id="JAOAOG010000172">
    <property type="protein sequence ID" value="KAJ6243230.1"/>
    <property type="molecule type" value="Genomic_DNA"/>
</dbReference>
<evidence type="ECO:0000256" key="2">
    <source>
        <dbReference type="SAM" id="MobiDB-lite"/>
    </source>
</evidence>
<name>A0ABQ8YF50_9EUKA</name>
<sequence>MHFTKVIADKDKKKYKKKLEQIHESIAISGLDTKLVFVTKRFCKMFKCTKKNAKGSLVSSFLHETQPHLKTSSEESLEQEINTLKSSQTGFNNVTWLFKSKNEEIWVQTFLNLINFCDSPHLEFIFKLSTKPVSRQRSGTVQLNGVYKMAKNKSKQSSTTKKKRRSKTIGSSQNMITKEEKIQRKREPNFESAINNLRNIITELQDFNIIDEFLNEISSLNNFYDQIIKQNQALKESIKGEQENTKIQQEKLQIKLNKMMGSIEQQKQERRRIMNETNNLKQKFKKIQTKINSEKDQLGNISDFIEHGKVQNYQKDNLQNNEKLVEIENEKSISLKNEIIFEKGTNKELQSKKIIKKENV</sequence>
<reference evidence="3" key="1">
    <citation type="submission" date="2022-08" db="EMBL/GenBank/DDBJ databases">
        <title>Novel sulfate-reducing endosymbionts in the free-living metamonad Anaeramoeba.</title>
        <authorList>
            <person name="Jerlstrom-Hultqvist J."/>
            <person name="Cepicka I."/>
            <person name="Gallot-Lavallee L."/>
            <person name="Salas-Leiva D."/>
            <person name="Curtis B.A."/>
            <person name="Zahonova K."/>
            <person name="Pipaliya S."/>
            <person name="Dacks J."/>
            <person name="Roger A.J."/>
        </authorList>
    </citation>
    <scope>NUCLEOTIDE SEQUENCE</scope>
    <source>
        <strain evidence="3">Schooner1</strain>
    </source>
</reference>
<proteinExistence type="predicted"/>
<feature type="coiled-coil region" evidence="1">
    <location>
        <begin position="224"/>
        <end position="330"/>
    </location>
</feature>
<keyword evidence="1" id="KW-0175">Coiled coil</keyword>
<organism evidence="3 4">
    <name type="scientific">Anaeramoeba flamelloides</name>
    <dbReference type="NCBI Taxonomy" id="1746091"/>
    <lineage>
        <taxon>Eukaryota</taxon>
        <taxon>Metamonada</taxon>
        <taxon>Anaeramoebidae</taxon>
        <taxon>Anaeramoeba</taxon>
    </lineage>
</organism>
<protein>
    <submittedName>
        <fullName evidence="3">Uncharacterized protein</fullName>
    </submittedName>
</protein>
<comment type="caution">
    <text evidence="3">The sequence shown here is derived from an EMBL/GenBank/DDBJ whole genome shotgun (WGS) entry which is preliminary data.</text>
</comment>
<evidence type="ECO:0000313" key="4">
    <source>
        <dbReference type="Proteomes" id="UP001150062"/>
    </source>
</evidence>
<gene>
    <name evidence="3" type="ORF">M0813_22371</name>
</gene>